<name>A0A226DB30_FOLCA</name>
<comment type="caution">
    <text evidence="3">The sequence shown here is derived from an EMBL/GenBank/DDBJ whole genome shotgun (WGS) entry which is preliminary data.</text>
</comment>
<reference evidence="3 4" key="1">
    <citation type="submission" date="2015-12" db="EMBL/GenBank/DDBJ databases">
        <title>The genome of Folsomia candida.</title>
        <authorList>
            <person name="Faddeeva A."/>
            <person name="Derks M.F."/>
            <person name="Anvar Y."/>
            <person name="Smit S."/>
            <person name="Van Straalen N."/>
            <person name="Roelofs D."/>
        </authorList>
    </citation>
    <scope>NUCLEOTIDE SEQUENCE [LARGE SCALE GENOMIC DNA]</scope>
    <source>
        <strain evidence="3 4">VU population</strain>
        <tissue evidence="3">Whole body</tissue>
    </source>
</reference>
<feature type="transmembrane region" description="Helical" evidence="1">
    <location>
        <begin position="380"/>
        <end position="401"/>
    </location>
</feature>
<accession>A0A226DB30</accession>
<evidence type="ECO:0000313" key="4">
    <source>
        <dbReference type="Proteomes" id="UP000198287"/>
    </source>
</evidence>
<keyword evidence="1" id="KW-0812">Transmembrane</keyword>
<dbReference type="AlphaFoldDB" id="A0A226DB30"/>
<feature type="transmembrane region" description="Helical" evidence="1">
    <location>
        <begin position="347"/>
        <end position="368"/>
    </location>
</feature>
<feature type="signal peptide" evidence="2">
    <location>
        <begin position="1"/>
        <end position="20"/>
    </location>
</feature>
<evidence type="ECO:0000256" key="1">
    <source>
        <dbReference type="SAM" id="Phobius"/>
    </source>
</evidence>
<dbReference type="EMBL" id="LNIX01000026">
    <property type="protein sequence ID" value="OXA42373.1"/>
    <property type="molecule type" value="Genomic_DNA"/>
</dbReference>
<organism evidence="3 4">
    <name type="scientific">Folsomia candida</name>
    <name type="common">Springtail</name>
    <dbReference type="NCBI Taxonomy" id="158441"/>
    <lineage>
        <taxon>Eukaryota</taxon>
        <taxon>Metazoa</taxon>
        <taxon>Ecdysozoa</taxon>
        <taxon>Arthropoda</taxon>
        <taxon>Hexapoda</taxon>
        <taxon>Collembola</taxon>
        <taxon>Entomobryomorpha</taxon>
        <taxon>Isotomoidea</taxon>
        <taxon>Isotomidae</taxon>
        <taxon>Proisotominae</taxon>
        <taxon>Folsomia</taxon>
    </lineage>
</organism>
<keyword evidence="2" id="KW-0732">Signal</keyword>
<feature type="chain" id="PRO_5012488722" evidence="2">
    <location>
        <begin position="21"/>
        <end position="639"/>
    </location>
</feature>
<gene>
    <name evidence="3" type="ORF">Fcan01_22829</name>
</gene>
<dbReference type="Gene3D" id="1.10.287.70">
    <property type="match status" value="1"/>
</dbReference>
<evidence type="ECO:0000313" key="3">
    <source>
        <dbReference type="EMBL" id="OXA42373.1"/>
    </source>
</evidence>
<evidence type="ECO:0000256" key="2">
    <source>
        <dbReference type="SAM" id="SignalP"/>
    </source>
</evidence>
<proteinExistence type="predicted"/>
<dbReference type="Proteomes" id="UP000198287">
    <property type="component" value="Unassembled WGS sequence"/>
</dbReference>
<keyword evidence="1" id="KW-1133">Transmembrane helix</keyword>
<sequence length="639" mass="72956">MILIFKILLEFLLIFHFCSATPSLWTIPNLFFDNSIQFVVRYDKNSTGKIDQEPPYFHPILSNNPYSTIQFNHFFLSRSKIYGFTGLGLFARSQKQLATFLHLSGALLGETYGRLPAHFVLQKILLKCFNPQYLFQHSDDPSNPLNYWGYYAHSGTSKVILFNFNTPQVVLTPFIPSSLVPPLASIITKDFSLSNLEAVWNSLNRNLLMRDVSVVDPLLHNLAELDCAITVSSLEKNTIPELCRILFLSRIHNFSIVDPSQADNAISSINLRGIFEDFIGHDRMEYIDVFKLVCRPVKFAIVTHYRSEFQGMYAFLLPFEAPVWVTLLLFCISVTWFIQLLSKKGKVAWAIIDDFLMVTAILLSQTNGDSFKLFRGRNTVAVPVLTVWFLAGCNIITNNLYTGEIFSYLTATKEPAVPTSLSELVDYNTPIITSTRVRVAVNVEQSLLKMNLIPSFVHNLDSNQGLEKLCLRLIDRLKFIGIVKDFKSMQKFLSHVVQSKSFIYSNISFPVEDTFAVMDDTKEVEFITEVIKVAGGRLVINGQRENTPFSYLTIDTLHSNFLSPIFRRSLSHLEAMGVDERWGKLAARKMIGVQLNLQKNRRYRFYFSRKKTAGDPLQEARPVSVANWGYFETDWCESV</sequence>
<feature type="transmembrane region" description="Helical" evidence="1">
    <location>
        <begin position="321"/>
        <end position="340"/>
    </location>
</feature>
<protein>
    <submittedName>
        <fullName evidence="3">Uncharacterized protein</fullName>
    </submittedName>
</protein>
<keyword evidence="4" id="KW-1185">Reference proteome</keyword>
<keyword evidence="1" id="KW-0472">Membrane</keyword>